<sequence>MKKLIAIVAVLASVSAFAGLGLDSYNGKLALNGKYTCTLTNNTGSDLDLKWVVFNLERRAGKERDIVVQKKVDVVVNAGETVTVSSGETASVIGQSCRFLAR</sequence>
<evidence type="ECO:0000313" key="2">
    <source>
        <dbReference type="EMBL" id="MEA9356190.1"/>
    </source>
</evidence>
<organism evidence="2 3">
    <name type="scientific">Bacteriovorax antarcticus</name>
    <dbReference type="NCBI Taxonomy" id="3088717"/>
    <lineage>
        <taxon>Bacteria</taxon>
        <taxon>Pseudomonadati</taxon>
        <taxon>Bdellovibrionota</taxon>
        <taxon>Bacteriovoracia</taxon>
        <taxon>Bacteriovoracales</taxon>
        <taxon>Bacteriovoracaceae</taxon>
        <taxon>Bacteriovorax</taxon>
    </lineage>
</organism>
<evidence type="ECO:0000256" key="1">
    <source>
        <dbReference type="SAM" id="SignalP"/>
    </source>
</evidence>
<feature type="chain" id="PRO_5046275714" description="Ig-like domain-containing protein" evidence="1">
    <location>
        <begin position="19"/>
        <end position="102"/>
    </location>
</feature>
<gene>
    <name evidence="2" type="ORF">SHI21_08255</name>
</gene>
<keyword evidence="1" id="KW-0732">Signal</keyword>
<protein>
    <recommendedName>
        <fullName evidence="4">Ig-like domain-containing protein</fullName>
    </recommendedName>
</protein>
<evidence type="ECO:0008006" key="4">
    <source>
        <dbReference type="Google" id="ProtNLM"/>
    </source>
</evidence>
<accession>A0ABU5VX29</accession>
<feature type="signal peptide" evidence="1">
    <location>
        <begin position="1"/>
        <end position="18"/>
    </location>
</feature>
<dbReference type="RefSeq" id="WP_323575870.1">
    <property type="nucleotide sequence ID" value="NZ_JAYGJQ010000001.1"/>
</dbReference>
<evidence type="ECO:0000313" key="3">
    <source>
        <dbReference type="Proteomes" id="UP001302274"/>
    </source>
</evidence>
<comment type="caution">
    <text evidence="2">The sequence shown here is derived from an EMBL/GenBank/DDBJ whole genome shotgun (WGS) entry which is preliminary data.</text>
</comment>
<name>A0ABU5VX29_9BACT</name>
<dbReference type="Proteomes" id="UP001302274">
    <property type="component" value="Unassembled WGS sequence"/>
</dbReference>
<reference evidence="2 3" key="1">
    <citation type="submission" date="2023-11" db="EMBL/GenBank/DDBJ databases">
        <title>A Novel Polar Bacteriovorax (B. antarcticus) Isolated from the Biocrust in Antarctica.</title>
        <authorList>
            <person name="Mun W."/>
            <person name="Choi S.Y."/>
            <person name="Mitchell R.J."/>
        </authorList>
    </citation>
    <scope>NUCLEOTIDE SEQUENCE [LARGE SCALE GENOMIC DNA]</scope>
    <source>
        <strain evidence="2 3">PP10</strain>
    </source>
</reference>
<keyword evidence="3" id="KW-1185">Reference proteome</keyword>
<proteinExistence type="predicted"/>
<dbReference type="EMBL" id="JAYGJQ010000001">
    <property type="protein sequence ID" value="MEA9356190.1"/>
    <property type="molecule type" value="Genomic_DNA"/>
</dbReference>